<evidence type="ECO:0008006" key="3">
    <source>
        <dbReference type="Google" id="ProtNLM"/>
    </source>
</evidence>
<comment type="caution">
    <text evidence="1">The sequence shown here is derived from an EMBL/GenBank/DDBJ whole genome shotgun (WGS) entry which is preliminary data.</text>
</comment>
<protein>
    <recommendedName>
        <fullName evidence="3">PDZ domain-containing protein</fullName>
    </recommendedName>
</protein>
<dbReference type="InterPro" id="IPR036034">
    <property type="entry name" value="PDZ_sf"/>
</dbReference>
<dbReference type="Proteomes" id="UP000821866">
    <property type="component" value="Chromosome 3"/>
</dbReference>
<reference evidence="1" key="2">
    <citation type="submission" date="2021-09" db="EMBL/GenBank/DDBJ databases">
        <authorList>
            <person name="Jia N."/>
            <person name="Wang J."/>
            <person name="Shi W."/>
            <person name="Du L."/>
            <person name="Sun Y."/>
            <person name="Zhan W."/>
            <person name="Jiang J."/>
            <person name="Wang Q."/>
            <person name="Zhang B."/>
            <person name="Ji P."/>
            <person name="Sakyi L.B."/>
            <person name="Cui X."/>
            <person name="Yuan T."/>
            <person name="Jiang B."/>
            <person name="Yang W."/>
            <person name="Lam T.T.-Y."/>
            <person name="Chang Q."/>
            <person name="Ding S."/>
            <person name="Wang X."/>
            <person name="Zhu J."/>
            <person name="Ruan X."/>
            <person name="Zhao L."/>
            <person name="Wei J."/>
            <person name="Que T."/>
            <person name="Du C."/>
            <person name="Cheng J."/>
            <person name="Dai P."/>
            <person name="Han X."/>
            <person name="Huang E."/>
            <person name="Gao Y."/>
            <person name="Liu J."/>
            <person name="Shao H."/>
            <person name="Ye R."/>
            <person name="Li L."/>
            <person name="Wei W."/>
            <person name="Wang X."/>
            <person name="Wang C."/>
            <person name="Huo Q."/>
            <person name="Li W."/>
            <person name="Guo W."/>
            <person name="Chen H."/>
            <person name="Chen S."/>
            <person name="Zhou L."/>
            <person name="Zhou L."/>
            <person name="Ni X."/>
            <person name="Tian J."/>
            <person name="Zhou Y."/>
            <person name="Sheng Y."/>
            <person name="Liu T."/>
            <person name="Pan Y."/>
            <person name="Xia L."/>
            <person name="Li J."/>
            <person name="Zhao F."/>
            <person name="Cao W."/>
        </authorList>
    </citation>
    <scope>NUCLEOTIDE SEQUENCE</scope>
    <source>
        <strain evidence="1">Rmic-2018</strain>
        <tissue evidence="1">Larvae</tissue>
    </source>
</reference>
<organism evidence="1 2">
    <name type="scientific">Rhipicephalus microplus</name>
    <name type="common">Cattle tick</name>
    <name type="synonym">Boophilus microplus</name>
    <dbReference type="NCBI Taxonomy" id="6941"/>
    <lineage>
        <taxon>Eukaryota</taxon>
        <taxon>Metazoa</taxon>
        <taxon>Ecdysozoa</taxon>
        <taxon>Arthropoda</taxon>
        <taxon>Chelicerata</taxon>
        <taxon>Arachnida</taxon>
        <taxon>Acari</taxon>
        <taxon>Parasitiformes</taxon>
        <taxon>Ixodida</taxon>
        <taxon>Ixodoidea</taxon>
        <taxon>Ixodidae</taxon>
        <taxon>Rhipicephalinae</taxon>
        <taxon>Rhipicephalus</taxon>
        <taxon>Boophilus</taxon>
    </lineage>
</organism>
<evidence type="ECO:0000313" key="2">
    <source>
        <dbReference type="Proteomes" id="UP000821866"/>
    </source>
</evidence>
<reference evidence="1" key="1">
    <citation type="journal article" date="2020" name="Cell">
        <title>Large-Scale Comparative Analyses of Tick Genomes Elucidate Their Genetic Diversity and Vector Capacities.</title>
        <authorList>
            <consortium name="Tick Genome and Microbiome Consortium (TIGMIC)"/>
            <person name="Jia N."/>
            <person name="Wang J."/>
            <person name="Shi W."/>
            <person name="Du L."/>
            <person name="Sun Y."/>
            <person name="Zhan W."/>
            <person name="Jiang J.F."/>
            <person name="Wang Q."/>
            <person name="Zhang B."/>
            <person name="Ji P."/>
            <person name="Bell-Sakyi L."/>
            <person name="Cui X.M."/>
            <person name="Yuan T.T."/>
            <person name="Jiang B.G."/>
            <person name="Yang W.F."/>
            <person name="Lam T.T."/>
            <person name="Chang Q.C."/>
            <person name="Ding S.J."/>
            <person name="Wang X.J."/>
            <person name="Zhu J.G."/>
            <person name="Ruan X.D."/>
            <person name="Zhao L."/>
            <person name="Wei J.T."/>
            <person name="Ye R.Z."/>
            <person name="Que T.C."/>
            <person name="Du C.H."/>
            <person name="Zhou Y.H."/>
            <person name="Cheng J.X."/>
            <person name="Dai P.F."/>
            <person name="Guo W.B."/>
            <person name="Han X.H."/>
            <person name="Huang E.J."/>
            <person name="Li L.F."/>
            <person name="Wei W."/>
            <person name="Gao Y.C."/>
            <person name="Liu J.Z."/>
            <person name="Shao H.Z."/>
            <person name="Wang X."/>
            <person name="Wang C.C."/>
            <person name="Yang T.C."/>
            <person name="Huo Q.B."/>
            <person name="Li W."/>
            <person name="Chen H.Y."/>
            <person name="Chen S.E."/>
            <person name="Zhou L.G."/>
            <person name="Ni X.B."/>
            <person name="Tian J.H."/>
            <person name="Sheng Y."/>
            <person name="Liu T."/>
            <person name="Pan Y.S."/>
            <person name="Xia L.Y."/>
            <person name="Li J."/>
            <person name="Zhao F."/>
            <person name="Cao W.C."/>
        </authorList>
    </citation>
    <scope>NUCLEOTIDE SEQUENCE</scope>
    <source>
        <strain evidence="1">Rmic-2018</strain>
    </source>
</reference>
<proteinExistence type="predicted"/>
<keyword evidence="2" id="KW-1185">Reference proteome</keyword>
<sequence>MYQLVPLALQLTNVQIVTPKKFIYPGDVLLMINGQAVDTMDQYGVKSMLARGANEISITIRSHVAAQAEEALVHQTARDGHDGPERARAVG</sequence>
<dbReference type="AlphaFoldDB" id="A0A9J6EAL7"/>
<dbReference type="EMBL" id="JABSTU010000005">
    <property type="protein sequence ID" value="KAH8031297.1"/>
    <property type="molecule type" value="Genomic_DNA"/>
</dbReference>
<dbReference type="SUPFAM" id="SSF50156">
    <property type="entry name" value="PDZ domain-like"/>
    <property type="match status" value="1"/>
</dbReference>
<name>A0A9J6EAL7_RHIMP</name>
<gene>
    <name evidence="1" type="ORF">HPB51_015453</name>
</gene>
<accession>A0A9J6EAL7</accession>
<evidence type="ECO:0000313" key="1">
    <source>
        <dbReference type="EMBL" id="KAH8031297.1"/>
    </source>
</evidence>